<organism evidence="2">
    <name type="scientific">Streptomyces sp. R08</name>
    <dbReference type="NCBI Taxonomy" id="3238624"/>
    <lineage>
        <taxon>Bacteria</taxon>
        <taxon>Bacillati</taxon>
        <taxon>Actinomycetota</taxon>
        <taxon>Actinomycetes</taxon>
        <taxon>Kitasatosporales</taxon>
        <taxon>Streptomycetaceae</taxon>
        <taxon>Streptomyces</taxon>
    </lineage>
</organism>
<proteinExistence type="predicted"/>
<keyword evidence="1" id="KW-0472">Membrane</keyword>
<sequence length="143" mass="15250">MSVILAVAGVVLVALGTVACALNSGGLVNFLKLRNLKRHGVEGEAVSELQEWISSGHRVYYYVRLPGATPQGVPPRFTEVGPEPQGPVGAVVPVVYDRRKPSRARTGKLADIDLSDEWGGVKAFWGTGFACIGLGLVLILIFH</sequence>
<protein>
    <submittedName>
        <fullName evidence="2">DUF3592 domain-containing protein</fullName>
    </submittedName>
</protein>
<feature type="transmembrane region" description="Helical" evidence="1">
    <location>
        <begin position="123"/>
        <end position="142"/>
    </location>
</feature>
<gene>
    <name evidence="2" type="ORF">AB5J58_01955</name>
</gene>
<dbReference type="RefSeq" id="WP_369186299.1">
    <property type="nucleotide sequence ID" value="NZ_CP163431.1"/>
</dbReference>
<evidence type="ECO:0000313" key="2">
    <source>
        <dbReference type="EMBL" id="XDP99029.1"/>
    </source>
</evidence>
<name>A0AB39LZI4_9ACTN</name>
<accession>A0AB39LZI4</accession>
<keyword evidence="1" id="KW-0812">Transmembrane</keyword>
<keyword evidence="1" id="KW-1133">Transmembrane helix</keyword>
<reference evidence="2" key="1">
    <citation type="submission" date="2024-07" db="EMBL/GenBank/DDBJ databases">
        <authorList>
            <person name="Yu S.T."/>
        </authorList>
    </citation>
    <scope>NUCLEOTIDE SEQUENCE</scope>
    <source>
        <strain evidence="2">R08</strain>
    </source>
</reference>
<dbReference type="AlphaFoldDB" id="A0AB39LZI4"/>
<evidence type="ECO:0000256" key="1">
    <source>
        <dbReference type="SAM" id="Phobius"/>
    </source>
</evidence>
<dbReference type="EMBL" id="CP163431">
    <property type="protein sequence ID" value="XDP99029.1"/>
    <property type="molecule type" value="Genomic_DNA"/>
</dbReference>